<dbReference type="EMBL" id="JBDFQZ010000014">
    <property type="protein sequence ID" value="KAK9666515.1"/>
    <property type="molecule type" value="Genomic_DNA"/>
</dbReference>
<accession>A0AAW1GPU6</accession>
<protein>
    <submittedName>
        <fullName evidence="1">Uncharacterized protein</fullName>
    </submittedName>
</protein>
<organism evidence="1 2">
    <name type="scientific">Saponaria officinalis</name>
    <name type="common">Common soapwort</name>
    <name type="synonym">Lychnis saponaria</name>
    <dbReference type="NCBI Taxonomy" id="3572"/>
    <lineage>
        <taxon>Eukaryota</taxon>
        <taxon>Viridiplantae</taxon>
        <taxon>Streptophyta</taxon>
        <taxon>Embryophyta</taxon>
        <taxon>Tracheophyta</taxon>
        <taxon>Spermatophyta</taxon>
        <taxon>Magnoliopsida</taxon>
        <taxon>eudicotyledons</taxon>
        <taxon>Gunneridae</taxon>
        <taxon>Pentapetalae</taxon>
        <taxon>Caryophyllales</taxon>
        <taxon>Caryophyllaceae</taxon>
        <taxon>Caryophylleae</taxon>
        <taxon>Saponaria</taxon>
    </lineage>
</organism>
<dbReference type="PANTHER" id="PTHR33116:SF86">
    <property type="entry name" value="REVERSE TRANSCRIPTASE DOMAIN-CONTAINING PROTEIN"/>
    <property type="match status" value="1"/>
</dbReference>
<keyword evidence="2" id="KW-1185">Reference proteome</keyword>
<name>A0AAW1GPU6_SAPOF</name>
<proteinExistence type="predicted"/>
<dbReference type="AlphaFoldDB" id="A0AAW1GPU6"/>
<dbReference type="PANTHER" id="PTHR33116">
    <property type="entry name" value="REVERSE TRANSCRIPTASE ZINC-BINDING DOMAIN-CONTAINING PROTEIN-RELATED-RELATED"/>
    <property type="match status" value="1"/>
</dbReference>
<evidence type="ECO:0000313" key="2">
    <source>
        <dbReference type="Proteomes" id="UP001443914"/>
    </source>
</evidence>
<sequence>MRNIWAFQRWWAIPKKAISKTIRDKISKKIQGWRGMLLSKAGREVLIKAVAQSIPTYTMSVFKLPGNFSNELRSLVSSFWWGSEGGKRKIPWIAWDKLCEPKCKGGLGFRDYQKFNRALLGKQAWRLITNDDCLMSRVIGSKYFPNSSFLESNLGANPSYTWRGIWEAREVVKLGLRKRIGNGLNTFVWTDAWIPGTQSGMVLSPRGSAHVEMRVSDLIDAGRQKWVQSLFLPFEQDRILGIRLSPNKPDDSWCWDPEKDGNYSVKSAYKLLTENSTETDGPSDFARERWLWNKIWSAPVLPRIKLFFSGNYARKPWLRTLILLDALGAQKKHAQYGLRRRRRACT</sequence>
<evidence type="ECO:0000313" key="1">
    <source>
        <dbReference type="EMBL" id="KAK9666515.1"/>
    </source>
</evidence>
<gene>
    <name evidence="1" type="ORF">RND81_14G190200</name>
</gene>
<reference evidence="1" key="1">
    <citation type="submission" date="2024-03" db="EMBL/GenBank/DDBJ databases">
        <title>WGS assembly of Saponaria officinalis var. Norfolk2.</title>
        <authorList>
            <person name="Jenkins J."/>
            <person name="Shu S."/>
            <person name="Grimwood J."/>
            <person name="Barry K."/>
            <person name="Goodstein D."/>
            <person name="Schmutz J."/>
            <person name="Leebens-Mack J."/>
            <person name="Osbourn A."/>
        </authorList>
    </citation>
    <scope>NUCLEOTIDE SEQUENCE [LARGE SCALE GENOMIC DNA]</scope>
    <source>
        <strain evidence="1">JIC</strain>
    </source>
</reference>
<comment type="caution">
    <text evidence="1">The sequence shown here is derived from an EMBL/GenBank/DDBJ whole genome shotgun (WGS) entry which is preliminary data.</text>
</comment>
<dbReference type="Proteomes" id="UP001443914">
    <property type="component" value="Unassembled WGS sequence"/>
</dbReference>